<comment type="caution">
    <text evidence="4">The sequence shown here is derived from an EMBL/GenBank/DDBJ whole genome shotgun (WGS) entry which is preliminary data.</text>
</comment>
<protein>
    <recommendedName>
        <fullName evidence="6">Zinc-ribbon domain-containing protein</fullName>
    </recommendedName>
</protein>
<keyword evidence="5" id="KW-1185">Reference proteome</keyword>
<feature type="domain" description="TcaA protein NTF2-like" evidence="2">
    <location>
        <begin position="343"/>
        <end position="454"/>
    </location>
</feature>
<dbReference type="PANTHER" id="PTHR40038:SF1">
    <property type="entry name" value="MEMBRANE-ASSOCIATED PROTEIN TCAA"/>
    <property type="match status" value="1"/>
</dbReference>
<keyword evidence="1" id="KW-0812">Transmembrane</keyword>
<gene>
    <name evidence="4" type="ORF">QTL97_04510</name>
</gene>
<dbReference type="InterPro" id="IPR054528">
    <property type="entry name" value="TcaA_5th"/>
</dbReference>
<dbReference type="RefSeq" id="WP_283732879.1">
    <property type="nucleotide sequence ID" value="NZ_CP125968.1"/>
</dbReference>
<feature type="domain" description="TcaA 4th" evidence="3">
    <location>
        <begin position="258"/>
        <end position="328"/>
    </location>
</feature>
<evidence type="ECO:0000313" key="4">
    <source>
        <dbReference type="EMBL" id="MDW0116184.1"/>
    </source>
</evidence>
<keyword evidence="1" id="KW-0472">Membrane</keyword>
<keyword evidence="1" id="KW-1133">Transmembrane helix</keyword>
<reference evidence="4 5" key="1">
    <citation type="submission" date="2023-06" db="EMBL/GenBank/DDBJ databases">
        <title>Sporosarcina sp. nov., isolated from Korean traditional fermented seafood 'Jeotgal'.</title>
        <authorList>
            <person name="Yang A.I."/>
            <person name="Shin N.-R."/>
        </authorList>
    </citation>
    <scope>NUCLEOTIDE SEQUENCE [LARGE SCALE GENOMIC DNA]</scope>
    <source>
        <strain evidence="4 5">KCTC43456</strain>
    </source>
</reference>
<evidence type="ECO:0008006" key="6">
    <source>
        <dbReference type="Google" id="ProtNLM"/>
    </source>
</evidence>
<evidence type="ECO:0000313" key="5">
    <source>
        <dbReference type="Proteomes" id="UP001271648"/>
    </source>
</evidence>
<dbReference type="InterPro" id="IPR054530">
    <property type="entry name" value="TcaA_4th"/>
</dbReference>
<accession>A0AAW9A5I8</accession>
<dbReference type="Pfam" id="PF22819">
    <property type="entry name" value="TcaA_5th"/>
    <property type="match status" value="1"/>
</dbReference>
<feature type="transmembrane region" description="Helical" evidence="1">
    <location>
        <begin position="60"/>
        <end position="79"/>
    </location>
</feature>
<dbReference type="PANTHER" id="PTHR40038">
    <property type="entry name" value="MEMBRANE-ASSOCIATED PROTEIN TCAA"/>
    <property type="match status" value="1"/>
</dbReference>
<evidence type="ECO:0000259" key="3">
    <source>
        <dbReference type="Pfam" id="PF22820"/>
    </source>
</evidence>
<dbReference type="AlphaFoldDB" id="A0AAW9A5I8"/>
<evidence type="ECO:0000256" key="1">
    <source>
        <dbReference type="SAM" id="Phobius"/>
    </source>
</evidence>
<dbReference type="Pfam" id="PF22820">
    <property type="entry name" value="TcaA_3rd_4th"/>
    <property type="match status" value="1"/>
</dbReference>
<dbReference type="EMBL" id="JAUBDJ010000002">
    <property type="protein sequence ID" value="MDW0116184.1"/>
    <property type="molecule type" value="Genomic_DNA"/>
</dbReference>
<sequence>MKFCKNCGKEMSNEVVFCTSCGQGFENEVSTPNTVELPKAVTNPPSPPTSRKPMSKMQKALIFIIAIIIFACIVANIVLTNVYDPIKKIEAMNIAYNNKDKDTFFNAFHFKEGTVANPQNFYATVSEYGWINLRNDLTNEIEKIKRKEHTDIIYNDGEFINVQKKPVLLGLYNDIEFTIIPVEVSVWAPYENMKFNFGGKEVISKANEEQIIIGNFIPGTYEWSYEYDEGIMPLSGKGAYSLHNYWDNTEMVDVDWDFRYITLESDLEDAIVYVGGKSTGKKVSELYSLYPAQLNPTVEVFAVAKDKDGNEVKSDILTLDSTYVYLPFEHYQREQRIAEREWEIQDLYKSFRSDYSTAIYYTNFSYIEDYFIDGSKIKQDYAKFVTDHDDIEGYYYYEFILNDITDIKVISETEFELYTFETFNFQTDNESLYYERKKKYVFSYIDDKFYITEITDLDTKKTKNE</sequence>
<dbReference type="Proteomes" id="UP001271648">
    <property type="component" value="Unassembled WGS sequence"/>
</dbReference>
<proteinExistence type="predicted"/>
<name>A0AAW9A5I8_9BACL</name>
<evidence type="ECO:0000259" key="2">
    <source>
        <dbReference type="Pfam" id="PF22819"/>
    </source>
</evidence>
<organism evidence="4 5">
    <name type="scientific">Sporosarcina thermotolerans</name>
    <dbReference type="NCBI Taxonomy" id="633404"/>
    <lineage>
        <taxon>Bacteria</taxon>
        <taxon>Bacillati</taxon>
        <taxon>Bacillota</taxon>
        <taxon>Bacilli</taxon>
        <taxon>Bacillales</taxon>
        <taxon>Caryophanaceae</taxon>
        <taxon>Sporosarcina</taxon>
    </lineage>
</organism>